<evidence type="ECO:0000313" key="3">
    <source>
        <dbReference type="Proteomes" id="UP001142393"/>
    </source>
</evidence>
<sequence length="410" mass="45119">MTHMQPFEFEWPSLIIEPSITHGCDIIQLTELWTSELPSSLNADLSPCPLARYGLNTEMNTTLASSPNVTWFPPLLPPDDQVQGVHVRGRCDVHEQIRTVRPVDVCSYGGISEPLLTDVLSKTSEIPNLPAASTSQPVPIPNSVPEDKGSHQDTNNTLLLSISHKSDLNGGPPFLSVQPSLPCAEASRLSIMFTNDSSYQHKRQRIDSAQLSATLPGWAITSGKSSTESTSSNPYPPSCSSSTTGQSNNSTTPGSPYSTPFCSPVRKHHDALSRNQALTETRHLSNIVSSSASSHTPLTLPIKRRRNHYENHHSSGYQYSSSNSSSNSTTNSRYTSSYMPVPGCTKGLMEFTIDFSYTNNTPEDEVRFMRQYERARHRGRNTKAAMKGRQGMQGIPERGLQRRLSLTSNI</sequence>
<organism evidence="2 3">
    <name type="scientific">Lentinula detonsa</name>
    <dbReference type="NCBI Taxonomy" id="2804962"/>
    <lineage>
        <taxon>Eukaryota</taxon>
        <taxon>Fungi</taxon>
        <taxon>Dikarya</taxon>
        <taxon>Basidiomycota</taxon>
        <taxon>Agaricomycotina</taxon>
        <taxon>Agaricomycetes</taxon>
        <taxon>Agaricomycetidae</taxon>
        <taxon>Agaricales</taxon>
        <taxon>Marasmiineae</taxon>
        <taxon>Omphalotaceae</taxon>
        <taxon>Lentinula</taxon>
    </lineage>
</organism>
<dbReference type="EMBL" id="JANVFU010000002">
    <property type="protein sequence ID" value="KAJ3749078.1"/>
    <property type="molecule type" value="Genomic_DNA"/>
</dbReference>
<feature type="compositionally biased region" description="Polar residues" evidence="1">
    <location>
        <begin position="128"/>
        <end position="137"/>
    </location>
</feature>
<accession>A0A9W8P8G7</accession>
<proteinExistence type="predicted"/>
<reference evidence="2 3" key="1">
    <citation type="journal article" date="2023" name="Proc. Natl. Acad. Sci. U.S.A.">
        <title>A global phylogenomic analysis of the shiitake genus Lentinula.</title>
        <authorList>
            <person name="Sierra-Patev S."/>
            <person name="Min B."/>
            <person name="Naranjo-Ortiz M."/>
            <person name="Looney B."/>
            <person name="Konkel Z."/>
            <person name="Slot J.C."/>
            <person name="Sakamoto Y."/>
            <person name="Steenwyk J.L."/>
            <person name="Rokas A."/>
            <person name="Carro J."/>
            <person name="Camarero S."/>
            <person name="Ferreira P."/>
            <person name="Molpeceres G."/>
            <person name="Ruiz-Duenas F.J."/>
            <person name="Serrano A."/>
            <person name="Henrissat B."/>
            <person name="Drula E."/>
            <person name="Hughes K.W."/>
            <person name="Mata J.L."/>
            <person name="Ishikawa N.K."/>
            <person name="Vargas-Isla R."/>
            <person name="Ushijima S."/>
            <person name="Smith C.A."/>
            <person name="Donoghue J."/>
            <person name="Ahrendt S."/>
            <person name="Andreopoulos W."/>
            <person name="He G."/>
            <person name="LaButti K."/>
            <person name="Lipzen A."/>
            <person name="Ng V."/>
            <person name="Riley R."/>
            <person name="Sandor L."/>
            <person name="Barry K."/>
            <person name="Martinez A.T."/>
            <person name="Xiao Y."/>
            <person name="Gibbons J.G."/>
            <person name="Terashima K."/>
            <person name="Grigoriev I.V."/>
            <person name="Hibbett D."/>
        </authorList>
    </citation>
    <scope>NUCLEOTIDE SEQUENCE [LARGE SCALE GENOMIC DNA]</scope>
    <source>
        <strain evidence="2 3">TFB7810</strain>
    </source>
</reference>
<comment type="caution">
    <text evidence="2">The sequence shown here is derived from an EMBL/GenBank/DDBJ whole genome shotgun (WGS) entry which is preliminary data.</text>
</comment>
<dbReference type="Proteomes" id="UP001142393">
    <property type="component" value="Unassembled WGS sequence"/>
</dbReference>
<feature type="compositionally biased region" description="Low complexity" evidence="1">
    <location>
        <begin position="314"/>
        <end position="334"/>
    </location>
</feature>
<evidence type="ECO:0000256" key="1">
    <source>
        <dbReference type="SAM" id="MobiDB-lite"/>
    </source>
</evidence>
<keyword evidence="3" id="KW-1185">Reference proteome</keyword>
<gene>
    <name evidence="2" type="ORF">DFH05DRAFT_634868</name>
</gene>
<feature type="compositionally biased region" description="Low complexity" evidence="1">
    <location>
        <begin position="222"/>
        <end position="255"/>
    </location>
</feature>
<feature type="region of interest" description="Disordered" evidence="1">
    <location>
        <begin position="128"/>
        <end position="154"/>
    </location>
</feature>
<protein>
    <submittedName>
        <fullName evidence="2">Uncharacterized protein</fullName>
    </submittedName>
</protein>
<feature type="region of interest" description="Disordered" evidence="1">
    <location>
        <begin position="312"/>
        <end position="334"/>
    </location>
</feature>
<feature type="region of interest" description="Disordered" evidence="1">
    <location>
        <begin position="222"/>
        <end position="268"/>
    </location>
</feature>
<name>A0A9W8P8G7_9AGAR</name>
<evidence type="ECO:0000313" key="2">
    <source>
        <dbReference type="EMBL" id="KAJ3749078.1"/>
    </source>
</evidence>
<dbReference type="AlphaFoldDB" id="A0A9W8P8G7"/>